<dbReference type="FunFam" id="1.20.1050.10:FF:000017">
    <property type="entry name" value="Maleylacetoacetate isomerase"/>
    <property type="match status" value="1"/>
</dbReference>
<dbReference type="Pfam" id="PF13410">
    <property type="entry name" value="GST_C_2"/>
    <property type="match status" value="1"/>
</dbReference>
<keyword evidence="4" id="KW-0413">Isomerase</keyword>
<dbReference type="NCBIfam" id="TIGR01262">
    <property type="entry name" value="maiA"/>
    <property type="match status" value="1"/>
</dbReference>
<dbReference type="GO" id="GO:0005737">
    <property type="term" value="C:cytoplasm"/>
    <property type="evidence" value="ECO:0007669"/>
    <property type="project" value="InterPro"/>
</dbReference>
<organism evidence="4 5">
    <name type="scientific">Herbaspirillum aquaticum</name>
    <dbReference type="NCBI Taxonomy" id="568783"/>
    <lineage>
        <taxon>Bacteria</taxon>
        <taxon>Pseudomonadati</taxon>
        <taxon>Pseudomonadota</taxon>
        <taxon>Betaproteobacteria</taxon>
        <taxon>Burkholderiales</taxon>
        <taxon>Oxalobacteraceae</taxon>
        <taxon>Herbaspirillum</taxon>
    </lineage>
</organism>
<dbReference type="Pfam" id="PF02798">
    <property type="entry name" value="GST_N"/>
    <property type="match status" value="1"/>
</dbReference>
<dbReference type="CDD" id="cd03191">
    <property type="entry name" value="GST_C_Zeta"/>
    <property type="match status" value="1"/>
</dbReference>
<comment type="caution">
    <text evidence="4">The sequence shown here is derived from an EMBL/GenBank/DDBJ whole genome shotgun (WGS) entry which is preliminary data.</text>
</comment>
<evidence type="ECO:0000259" key="3">
    <source>
        <dbReference type="PROSITE" id="PS50405"/>
    </source>
</evidence>
<sequence>MTTLYSYFRSSASYRVRIALNIKGVAYETAAVHLLNQGGEQLLPAFTQLNPHALVPVLADQGKLLTQSMAMLEYLDERYPTPSLLPGDAFARAHIRELSLAIACEIHPLNNLRVLRYLKHTLAVDEAQKTAWIQHWIKLGFTALEQQLAADTTRGHFCVGDAPTMADCFLIPQIFNARRFDVDMAPYPTLCAIEAACNALPAFEQAHPAQQPDAA</sequence>
<dbReference type="PANTHER" id="PTHR42673:SF21">
    <property type="entry name" value="GLUTATHIONE S-TRANSFERASE YFCF"/>
    <property type="match status" value="1"/>
</dbReference>
<dbReference type="GO" id="GO:0006559">
    <property type="term" value="P:L-phenylalanine catabolic process"/>
    <property type="evidence" value="ECO:0007669"/>
    <property type="project" value="TreeGrafter"/>
</dbReference>
<reference evidence="4 5" key="1">
    <citation type="journal article" date="2010" name="Int. J. Syst. Evol. Microbiol.">
        <title>Reclassification of Herbaspirillum putei as a later heterotypic synonym of Herbaspirillum huttiense, with the description of H. huttiense subsp. huttiense subsp. nov. and H. huttiense subsp. putei subsp. nov., comb. nov., and description of Herbaspirillum aquaticum sp. nov.</title>
        <authorList>
            <person name="Dobritsa A.P."/>
            <person name="Reddy M.C."/>
            <person name="Samadpour M."/>
        </authorList>
    </citation>
    <scope>NUCLEOTIDE SEQUENCE [LARGE SCALE GENOMIC DNA]</scope>
    <source>
        <strain evidence="4 5">IEH 4430</strain>
    </source>
</reference>
<comment type="similarity">
    <text evidence="1">Belongs to the GST superfamily. Zeta family.</text>
</comment>
<dbReference type="InterPro" id="IPR036282">
    <property type="entry name" value="Glutathione-S-Trfase_C_sf"/>
</dbReference>
<dbReference type="RefSeq" id="WP_088755274.1">
    <property type="nucleotide sequence ID" value="NZ_JARJFG010000028.1"/>
</dbReference>
<dbReference type="GO" id="GO:0006749">
    <property type="term" value="P:glutathione metabolic process"/>
    <property type="evidence" value="ECO:0007669"/>
    <property type="project" value="TreeGrafter"/>
</dbReference>
<dbReference type="SFLD" id="SFLDS00019">
    <property type="entry name" value="Glutathione_Transferase_(cytos"/>
    <property type="match status" value="1"/>
</dbReference>
<dbReference type="PROSITE" id="PS50405">
    <property type="entry name" value="GST_CTER"/>
    <property type="match status" value="1"/>
</dbReference>
<dbReference type="AlphaFoldDB" id="A0A225SUH5"/>
<dbReference type="Gene3D" id="3.40.30.10">
    <property type="entry name" value="Glutaredoxin"/>
    <property type="match status" value="1"/>
</dbReference>
<dbReference type="InterPro" id="IPR004045">
    <property type="entry name" value="Glutathione_S-Trfase_N"/>
</dbReference>
<dbReference type="InterPro" id="IPR034333">
    <property type="entry name" value="GST_Zeta_N"/>
</dbReference>
<dbReference type="GO" id="GO:0016034">
    <property type="term" value="F:maleylacetoacetate isomerase activity"/>
    <property type="evidence" value="ECO:0007669"/>
    <property type="project" value="TreeGrafter"/>
</dbReference>
<dbReference type="InterPro" id="IPR005955">
    <property type="entry name" value="GST_Zeta"/>
</dbReference>
<dbReference type="SUPFAM" id="SSF47616">
    <property type="entry name" value="GST C-terminal domain-like"/>
    <property type="match status" value="1"/>
</dbReference>
<dbReference type="InterPro" id="IPR040079">
    <property type="entry name" value="Glutathione_S-Trfase"/>
</dbReference>
<gene>
    <name evidence="4" type="primary">maiA</name>
    <name evidence="4" type="ORF">CEJ45_11650</name>
</gene>
<evidence type="ECO:0000313" key="5">
    <source>
        <dbReference type="Proteomes" id="UP000214747"/>
    </source>
</evidence>
<dbReference type="CDD" id="cd03042">
    <property type="entry name" value="GST_N_Zeta"/>
    <property type="match status" value="1"/>
</dbReference>
<evidence type="ECO:0000256" key="1">
    <source>
        <dbReference type="ARBA" id="ARBA00010007"/>
    </source>
</evidence>
<dbReference type="Gene3D" id="1.20.1050.10">
    <property type="match status" value="1"/>
</dbReference>
<proteinExistence type="inferred from homology"/>
<name>A0A225SUH5_9BURK</name>
<dbReference type="InterPro" id="IPR034330">
    <property type="entry name" value="GST_Zeta_C"/>
</dbReference>
<dbReference type="Proteomes" id="UP000214747">
    <property type="component" value="Unassembled WGS sequence"/>
</dbReference>
<dbReference type="SUPFAM" id="SSF52833">
    <property type="entry name" value="Thioredoxin-like"/>
    <property type="match status" value="1"/>
</dbReference>
<keyword evidence="5" id="KW-1185">Reference proteome</keyword>
<dbReference type="InterPro" id="IPR036249">
    <property type="entry name" value="Thioredoxin-like_sf"/>
</dbReference>
<evidence type="ECO:0000313" key="4">
    <source>
        <dbReference type="EMBL" id="OWY34492.1"/>
    </source>
</evidence>
<evidence type="ECO:0000259" key="2">
    <source>
        <dbReference type="PROSITE" id="PS50404"/>
    </source>
</evidence>
<dbReference type="EMBL" id="NJGV01000009">
    <property type="protein sequence ID" value="OWY34492.1"/>
    <property type="molecule type" value="Genomic_DNA"/>
</dbReference>
<accession>A0A225SUH5</accession>
<feature type="domain" description="GST N-terminal" evidence="2">
    <location>
        <begin position="1"/>
        <end position="83"/>
    </location>
</feature>
<protein>
    <submittedName>
        <fullName evidence="4">Maleylacetoacetate isomerase</fullName>
    </submittedName>
</protein>
<dbReference type="InterPro" id="IPR010987">
    <property type="entry name" value="Glutathione-S-Trfase_C-like"/>
</dbReference>
<dbReference type="SFLD" id="SFLDG00358">
    <property type="entry name" value="Main_(cytGST)"/>
    <property type="match status" value="1"/>
</dbReference>
<feature type="domain" description="GST C-terminal" evidence="3">
    <location>
        <begin position="88"/>
        <end position="215"/>
    </location>
</feature>
<dbReference type="GO" id="GO:0004364">
    <property type="term" value="F:glutathione transferase activity"/>
    <property type="evidence" value="ECO:0007669"/>
    <property type="project" value="TreeGrafter"/>
</dbReference>
<dbReference type="PANTHER" id="PTHR42673">
    <property type="entry name" value="MALEYLACETOACETATE ISOMERASE"/>
    <property type="match status" value="1"/>
</dbReference>
<dbReference type="PROSITE" id="PS50404">
    <property type="entry name" value="GST_NTER"/>
    <property type="match status" value="1"/>
</dbReference>